<evidence type="ECO:0000313" key="2">
    <source>
        <dbReference type="EMBL" id="STX10563.1"/>
    </source>
</evidence>
<feature type="transmembrane region" description="Helical" evidence="1">
    <location>
        <begin position="193"/>
        <end position="210"/>
    </location>
</feature>
<dbReference type="Proteomes" id="UP000294641">
    <property type="component" value="Unassembled WGS sequence"/>
</dbReference>
<evidence type="ECO:0000256" key="1">
    <source>
        <dbReference type="SAM" id="Phobius"/>
    </source>
</evidence>
<dbReference type="Proteomes" id="UP000254330">
    <property type="component" value="Unassembled WGS sequence"/>
</dbReference>
<reference evidence="3 5" key="2">
    <citation type="submission" date="2019-03" db="EMBL/GenBank/DDBJ databases">
        <title>Genomic Encyclopedia of Type Strains, Phase IV (KMG-IV): sequencing the most valuable type-strain genomes for metagenomic binning, comparative biology and taxonomic classification.</title>
        <authorList>
            <person name="Goeker M."/>
        </authorList>
    </citation>
    <scope>NUCLEOTIDE SEQUENCE [LARGE SCALE GENOMIC DNA]</scope>
    <source>
        <strain evidence="3 5">DSM 20580</strain>
    </source>
</reference>
<dbReference type="AlphaFoldDB" id="A0A8B4QCP7"/>
<evidence type="ECO:0000313" key="3">
    <source>
        <dbReference type="EMBL" id="TDR34198.1"/>
    </source>
</evidence>
<comment type="caution">
    <text evidence="2">The sequence shown here is derived from an EMBL/GenBank/DDBJ whole genome shotgun (WGS) entry which is preliminary data.</text>
</comment>
<dbReference type="EMBL" id="SNZG01000042">
    <property type="protein sequence ID" value="TDR34198.1"/>
    <property type="molecule type" value="Genomic_DNA"/>
</dbReference>
<sequence>MLSSLIFFFFGFGYSYFFYKNAQRTYEITVGSDESFVNEKIHYFYVWNSGKETIYKEDLLNESKCLEVILKGGNLVEYAKISDVTSDYFKIDLYQERKKVKIDFDLLRPDEGFTMMVKTRINSPSYWDLQIKQKKNILVLPNIIKARGFESNLNLFSNILHFSVLSMIVYIAFFVQKIDFASVKTTGDYIRVIMPYLYLVVLIPMLPILTRRIKAPRPPMELELHFVKNNIERQKIKNVLKRLWTKKLKRWLH</sequence>
<reference evidence="2 4" key="1">
    <citation type="submission" date="2018-06" db="EMBL/GenBank/DDBJ databases">
        <authorList>
            <consortium name="Pathogen Informatics"/>
            <person name="Doyle S."/>
        </authorList>
    </citation>
    <scope>NUCLEOTIDE SEQUENCE [LARGE SCALE GENOMIC DNA]</scope>
    <source>
        <strain evidence="2 4">NCTC10597</strain>
    </source>
</reference>
<name>A0A8B4QCP7_9BACL</name>
<gene>
    <name evidence="3" type="ORF">DFR61_14211</name>
    <name evidence="2" type="ORF">NCTC10597_02310</name>
</gene>
<feature type="transmembrane region" description="Helical" evidence="1">
    <location>
        <begin position="155"/>
        <end position="173"/>
    </location>
</feature>
<keyword evidence="5" id="KW-1185">Reference proteome</keyword>
<keyword evidence="1" id="KW-0472">Membrane</keyword>
<keyword evidence="1" id="KW-0812">Transmembrane</keyword>
<dbReference type="RefSeq" id="WP_109350662.1">
    <property type="nucleotide sequence ID" value="NZ_BJUE01000096.1"/>
</dbReference>
<proteinExistence type="predicted"/>
<evidence type="ECO:0000313" key="5">
    <source>
        <dbReference type="Proteomes" id="UP000294641"/>
    </source>
</evidence>
<organism evidence="2 4">
    <name type="scientific">Kurthia zopfii</name>
    <dbReference type="NCBI Taxonomy" id="1650"/>
    <lineage>
        <taxon>Bacteria</taxon>
        <taxon>Bacillati</taxon>
        <taxon>Bacillota</taxon>
        <taxon>Bacilli</taxon>
        <taxon>Bacillales</taxon>
        <taxon>Caryophanaceae</taxon>
        <taxon>Kurthia</taxon>
    </lineage>
</organism>
<dbReference type="OrthoDB" id="10016790at2"/>
<feature type="transmembrane region" description="Helical" evidence="1">
    <location>
        <begin position="6"/>
        <end position="22"/>
    </location>
</feature>
<protein>
    <submittedName>
        <fullName evidence="2">Uncharacterized protein</fullName>
    </submittedName>
</protein>
<dbReference type="EMBL" id="UGNP01000001">
    <property type="protein sequence ID" value="STX10563.1"/>
    <property type="molecule type" value="Genomic_DNA"/>
</dbReference>
<keyword evidence="1" id="KW-1133">Transmembrane helix</keyword>
<accession>A0A8B4QCP7</accession>
<evidence type="ECO:0000313" key="4">
    <source>
        <dbReference type="Proteomes" id="UP000254330"/>
    </source>
</evidence>